<sequence length="212" mass="22978">MTSANMSFQRLPMIGGNWRANQSSNKPTQGDDNNVIKDQVGNQIGGWGEGTGPGLLPGKPHISIPKDLGLNEGGPNDPVEVVDPCSIYDNISCTGVSVGPLGIENESGSYGLGINRFALKERKKWVRKIRDSKFGENGELSSVEIGRKRVNSNQISDGANEEKSGHLSLKYSALEKAKQRTTRNTNHTPPKAEATSHKNRGDTQLIFLKIVL</sequence>
<evidence type="ECO:0000313" key="3">
    <source>
        <dbReference type="Proteomes" id="UP001064489"/>
    </source>
</evidence>
<name>A0AAD5IMT6_ACENE</name>
<reference evidence="2" key="1">
    <citation type="journal article" date="2022" name="Plant J.">
        <title>Strategies of tolerance reflected in two North American maple genomes.</title>
        <authorList>
            <person name="McEvoy S.L."/>
            <person name="Sezen U.U."/>
            <person name="Trouern-Trend A."/>
            <person name="McMahon S.M."/>
            <person name="Schaberg P.G."/>
            <person name="Yang J."/>
            <person name="Wegrzyn J.L."/>
            <person name="Swenson N.G."/>
        </authorList>
    </citation>
    <scope>NUCLEOTIDE SEQUENCE</scope>
    <source>
        <strain evidence="2">91603</strain>
    </source>
</reference>
<gene>
    <name evidence="2" type="ORF">LWI28_015470</name>
</gene>
<keyword evidence="3" id="KW-1185">Reference proteome</keyword>
<feature type="region of interest" description="Disordered" evidence="1">
    <location>
        <begin position="176"/>
        <end position="199"/>
    </location>
</feature>
<reference evidence="2" key="2">
    <citation type="submission" date="2023-02" db="EMBL/GenBank/DDBJ databases">
        <authorList>
            <person name="Swenson N.G."/>
            <person name="Wegrzyn J.L."/>
            <person name="Mcevoy S.L."/>
        </authorList>
    </citation>
    <scope>NUCLEOTIDE SEQUENCE</scope>
    <source>
        <strain evidence="2">91603</strain>
        <tissue evidence="2">Leaf</tissue>
    </source>
</reference>
<feature type="compositionally biased region" description="Gly residues" evidence="1">
    <location>
        <begin position="43"/>
        <end position="55"/>
    </location>
</feature>
<accession>A0AAD5IMT6</accession>
<comment type="caution">
    <text evidence="2">The sequence shown here is derived from an EMBL/GenBank/DDBJ whole genome shotgun (WGS) entry which is preliminary data.</text>
</comment>
<proteinExistence type="predicted"/>
<dbReference type="EMBL" id="JAJSOW010000104">
    <property type="protein sequence ID" value="KAI9169643.1"/>
    <property type="molecule type" value="Genomic_DNA"/>
</dbReference>
<organism evidence="2 3">
    <name type="scientific">Acer negundo</name>
    <name type="common">Box elder</name>
    <dbReference type="NCBI Taxonomy" id="4023"/>
    <lineage>
        <taxon>Eukaryota</taxon>
        <taxon>Viridiplantae</taxon>
        <taxon>Streptophyta</taxon>
        <taxon>Embryophyta</taxon>
        <taxon>Tracheophyta</taxon>
        <taxon>Spermatophyta</taxon>
        <taxon>Magnoliopsida</taxon>
        <taxon>eudicotyledons</taxon>
        <taxon>Gunneridae</taxon>
        <taxon>Pentapetalae</taxon>
        <taxon>rosids</taxon>
        <taxon>malvids</taxon>
        <taxon>Sapindales</taxon>
        <taxon>Sapindaceae</taxon>
        <taxon>Hippocastanoideae</taxon>
        <taxon>Acereae</taxon>
        <taxon>Acer</taxon>
    </lineage>
</organism>
<dbReference type="Proteomes" id="UP001064489">
    <property type="component" value="Chromosome 7"/>
</dbReference>
<evidence type="ECO:0000256" key="1">
    <source>
        <dbReference type="SAM" id="MobiDB-lite"/>
    </source>
</evidence>
<evidence type="ECO:0000313" key="2">
    <source>
        <dbReference type="EMBL" id="KAI9169643.1"/>
    </source>
</evidence>
<feature type="region of interest" description="Disordered" evidence="1">
    <location>
        <begin position="12"/>
        <end position="61"/>
    </location>
</feature>
<feature type="compositionally biased region" description="Polar residues" evidence="1">
    <location>
        <begin position="19"/>
        <end position="32"/>
    </location>
</feature>
<dbReference type="AlphaFoldDB" id="A0AAD5IMT6"/>
<protein>
    <submittedName>
        <fullName evidence="2">Uncharacterized protein</fullName>
    </submittedName>
</protein>